<evidence type="ECO:0000313" key="1">
    <source>
        <dbReference type="EMBL" id="CAF4485799.1"/>
    </source>
</evidence>
<gene>
    <name evidence="1" type="ORF">OVN521_LOCUS39908</name>
</gene>
<name>A0A820UII2_9BILA</name>
<proteinExistence type="predicted"/>
<keyword evidence="2" id="KW-1185">Reference proteome</keyword>
<dbReference type="AlphaFoldDB" id="A0A820UII2"/>
<dbReference type="Proteomes" id="UP000663866">
    <property type="component" value="Unassembled WGS sequence"/>
</dbReference>
<comment type="caution">
    <text evidence="1">The sequence shown here is derived from an EMBL/GenBank/DDBJ whole genome shotgun (WGS) entry which is preliminary data.</text>
</comment>
<accession>A0A820UII2</accession>
<reference evidence="1" key="1">
    <citation type="submission" date="2021-02" db="EMBL/GenBank/DDBJ databases">
        <authorList>
            <person name="Nowell W R."/>
        </authorList>
    </citation>
    <scope>NUCLEOTIDE SEQUENCE</scope>
</reference>
<protein>
    <submittedName>
        <fullName evidence="1">Uncharacterized protein</fullName>
    </submittedName>
</protein>
<evidence type="ECO:0000313" key="2">
    <source>
        <dbReference type="Proteomes" id="UP000663866"/>
    </source>
</evidence>
<dbReference type="EMBL" id="CAJOBG010051210">
    <property type="protein sequence ID" value="CAF4485799.1"/>
    <property type="molecule type" value="Genomic_DNA"/>
</dbReference>
<organism evidence="1 2">
    <name type="scientific">Rotaria magnacalcarata</name>
    <dbReference type="NCBI Taxonomy" id="392030"/>
    <lineage>
        <taxon>Eukaryota</taxon>
        <taxon>Metazoa</taxon>
        <taxon>Spiralia</taxon>
        <taxon>Gnathifera</taxon>
        <taxon>Rotifera</taxon>
        <taxon>Eurotatoria</taxon>
        <taxon>Bdelloidea</taxon>
        <taxon>Philodinida</taxon>
        <taxon>Philodinidae</taxon>
        <taxon>Rotaria</taxon>
    </lineage>
</organism>
<sequence length="135" mass="15648">MLTRQGAAKLFQAEFRRLADIDIYFPDTESFTPVYYRPLTTVMAEKTVSTLLSKTLEQTRKYSGKSDQDADEWLKDLTTTFRMADITESQALKMIPTFLEGPVKIWFHENSTAFESWSVSKPNFSIHIRLQLLNN</sequence>